<feature type="compositionally biased region" description="Acidic residues" evidence="2">
    <location>
        <begin position="535"/>
        <end position="558"/>
    </location>
</feature>
<feature type="region of interest" description="Disordered" evidence="2">
    <location>
        <begin position="1083"/>
        <end position="1142"/>
    </location>
</feature>
<evidence type="ECO:0000259" key="3">
    <source>
        <dbReference type="PROSITE" id="PS50118"/>
    </source>
</evidence>
<dbReference type="Pfam" id="PF00505">
    <property type="entry name" value="HMG_box"/>
    <property type="match status" value="1"/>
</dbReference>
<feature type="DNA-binding region" description="HMG box" evidence="1">
    <location>
        <begin position="10"/>
        <end position="78"/>
    </location>
</feature>
<feature type="domain" description="HMG box" evidence="3">
    <location>
        <begin position="10"/>
        <end position="78"/>
    </location>
</feature>
<dbReference type="Pfam" id="PF24564">
    <property type="entry name" value="DUF7605"/>
    <property type="match status" value="1"/>
</dbReference>
<dbReference type="InterPro" id="IPR036910">
    <property type="entry name" value="HMG_box_dom_sf"/>
</dbReference>
<dbReference type="EMBL" id="JASNWA010000003">
    <property type="protein sequence ID" value="KAK3178802.1"/>
    <property type="molecule type" value="Genomic_DNA"/>
</dbReference>
<dbReference type="InterPro" id="IPR045063">
    <property type="entry name" value="Dynamin_N"/>
</dbReference>
<dbReference type="GO" id="GO:0003677">
    <property type="term" value="F:DNA binding"/>
    <property type="evidence" value="ECO:0007669"/>
    <property type="project" value="UniProtKB-UniRule"/>
</dbReference>
<reference evidence="4" key="1">
    <citation type="submission" date="2022-11" db="EMBL/GenBank/DDBJ databases">
        <title>Chromosomal genome sequence assembly and mating type (MAT) locus characterization of the leprose asexual lichenized fungus Lepraria neglecta (Nyl.) Erichsen.</title>
        <authorList>
            <person name="Allen J.L."/>
            <person name="Pfeffer B."/>
        </authorList>
    </citation>
    <scope>NUCLEOTIDE SEQUENCE</scope>
    <source>
        <strain evidence="4">Allen 5258</strain>
    </source>
</reference>
<evidence type="ECO:0000256" key="1">
    <source>
        <dbReference type="PROSITE-ProRule" id="PRU00267"/>
    </source>
</evidence>
<feature type="region of interest" description="Disordered" evidence="2">
    <location>
        <begin position="503"/>
        <end position="593"/>
    </location>
</feature>
<dbReference type="SUPFAM" id="SSF47095">
    <property type="entry name" value="HMG-box"/>
    <property type="match status" value="1"/>
</dbReference>
<dbReference type="InterPro" id="IPR027417">
    <property type="entry name" value="P-loop_NTPase"/>
</dbReference>
<dbReference type="InterPro" id="IPR009071">
    <property type="entry name" value="HMG_box_dom"/>
</dbReference>
<dbReference type="InterPro" id="IPR056024">
    <property type="entry name" value="DUF7605"/>
</dbReference>
<protein>
    <recommendedName>
        <fullName evidence="3">HMG box domain-containing protein</fullName>
    </recommendedName>
</protein>
<dbReference type="GO" id="GO:0005634">
    <property type="term" value="C:nucleus"/>
    <property type="evidence" value="ECO:0007669"/>
    <property type="project" value="UniProtKB-UniRule"/>
</dbReference>
<feature type="compositionally biased region" description="Basic residues" evidence="2">
    <location>
        <begin position="513"/>
        <end position="531"/>
    </location>
</feature>
<name>A0AAD9ZJ93_9LECA</name>
<evidence type="ECO:0000256" key="2">
    <source>
        <dbReference type="SAM" id="MobiDB-lite"/>
    </source>
</evidence>
<gene>
    <name evidence="4" type="ORF">OEA41_000939</name>
</gene>
<feature type="compositionally biased region" description="Acidic residues" evidence="2">
    <location>
        <begin position="1083"/>
        <end position="1099"/>
    </location>
</feature>
<keyword evidence="1" id="KW-0238">DNA-binding</keyword>
<dbReference type="SUPFAM" id="SSF52540">
    <property type="entry name" value="P-loop containing nucleoside triphosphate hydrolases"/>
    <property type="match status" value="1"/>
</dbReference>
<accession>A0AAD9ZJ93</accession>
<dbReference type="PANTHER" id="PTHR36681">
    <property type="entry name" value="NUCLEAR GTPASE, GERMINAL CENTER-ASSOCIATED, TANDEM DUPLICATE 3"/>
    <property type="match status" value="1"/>
</dbReference>
<dbReference type="Pfam" id="PF00350">
    <property type="entry name" value="Dynamin_N"/>
    <property type="match status" value="1"/>
</dbReference>
<keyword evidence="1" id="KW-0539">Nucleus</keyword>
<evidence type="ECO:0000313" key="5">
    <source>
        <dbReference type="Proteomes" id="UP001276659"/>
    </source>
</evidence>
<dbReference type="PANTHER" id="PTHR36681:SF3">
    <property type="entry name" value="NUCLEAR GTPASE, GERMINAL CENTER-ASSOCIATED, TANDEM DUPLICATE 3"/>
    <property type="match status" value="1"/>
</dbReference>
<dbReference type="AlphaFoldDB" id="A0AAD9ZJ93"/>
<proteinExistence type="predicted"/>
<evidence type="ECO:0000313" key="4">
    <source>
        <dbReference type="EMBL" id="KAK3178802.1"/>
    </source>
</evidence>
<dbReference type="Gene3D" id="1.10.30.10">
    <property type="entry name" value="High mobility group box domain"/>
    <property type="match status" value="1"/>
</dbReference>
<sequence length="1142" mass="127684">MSPSMSPSDTESTQNGFNLFCQHNREKFRICYPDHTEGQLHDSLVGSWRGITPSERHSWVTQAKASQVKHEVKAEPKLDTNIQESPVVDEPPITAAELEEQKQQTFQLQTLFKDASPQMLESSVEQGVKLLERLRAPLVEKLQNSPDAEQWIQQIDNLRKQAVKTKTIIGVVGNTGAGKSSVINAMLEEERLVPTNCMRACTAVVTEISYNYEEEPYRAQIEFISLADWEKELNVLFQDLFDGNGQVSRECANEETDAGIAYAKIKAVYPQKTKEDIANSSIDTMLREVSHILGTSRDIKETESLQFYRKLQHFVDSKEKSTGLKDKDKKKERKELEFWPLIRVVRIHVKSPALATGAVIVDLPGVHDANAARAAVAEGYMKQCTGLWIVAPINRAVDDKAAKSLLGESFKRQLKMDGGFNSVTFICSKTDDISLGEAQDSLGLDDEMAPSWAEIDELSKKQKSMKKQLEEIKDSKAVYGEVMNDVDEQIEVWDALKEKLDEGEQVFAPKPKGAQKRKTGSKEKPRKKQRRTITSDDEEDVEDSDFEDKDSDEDEDEHDGASSQDESQGQELLTEEHITTKLQELRTTKKEARSQKMEITEKITKMRKEIDEAAKAEQKITSKMSALCISGRNQYSKGAIQQDFAAGIRELDQELAAEEDEESFNPDIEIRDYDEVAQDLPVFCVSSRGYQKLKGRLRKDPHVSGFTTVEETGIPQLQAHCEKLTETGRSANCRAFNNKLSQLLNSLTLWAASDGTGANMTAEQKAREARYLQQGLATLESGLENAVKTACKELSDELTDNIFDKYETAIASATEGAIATAFQWGAPVNRENRAAGGLHWATYKAICRRNGIYTNSQGPHEWNIALAEPMIKVIASGWEKVFTRRSPMVMATFGRHGASALKKFHRDIEARARKIGAGVASLSMLQQQVSVYETILKDLSTTAKDTISTHQKEINREFTPVIERAMQTAYQQCVDERGTGSYARMKVAMNSHVAQERHTMFQESADNVRKMLVSMVKEVGTMMDDKADEVFVHMKRDYRAVLGGGDVQQDGEILPKTQRLVRKEIMRIIDGVEKVFMRVAGLEVEEDDEDQDGEGEERESQEAAGDSDGGDGKEEEEAAGKIKYAAVKREATPSGQLAGCAT</sequence>
<comment type="caution">
    <text evidence="4">The sequence shown here is derived from an EMBL/GenBank/DDBJ whole genome shotgun (WGS) entry which is preliminary data.</text>
</comment>
<feature type="compositionally biased region" description="Basic and acidic residues" evidence="2">
    <location>
        <begin position="574"/>
        <end position="593"/>
    </location>
</feature>
<dbReference type="Gene3D" id="3.40.50.300">
    <property type="entry name" value="P-loop containing nucleotide triphosphate hydrolases"/>
    <property type="match status" value="1"/>
</dbReference>
<organism evidence="4 5">
    <name type="scientific">Lepraria neglecta</name>
    <dbReference type="NCBI Taxonomy" id="209136"/>
    <lineage>
        <taxon>Eukaryota</taxon>
        <taxon>Fungi</taxon>
        <taxon>Dikarya</taxon>
        <taxon>Ascomycota</taxon>
        <taxon>Pezizomycotina</taxon>
        <taxon>Lecanoromycetes</taxon>
        <taxon>OSLEUM clade</taxon>
        <taxon>Lecanoromycetidae</taxon>
        <taxon>Lecanorales</taxon>
        <taxon>Lecanorineae</taxon>
        <taxon>Stereocaulaceae</taxon>
        <taxon>Lepraria</taxon>
    </lineage>
</organism>
<dbReference type="Proteomes" id="UP001276659">
    <property type="component" value="Unassembled WGS sequence"/>
</dbReference>
<dbReference type="PROSITE" id="PS50118">
    <property type="entry name" value="HMG_BOX_2"/>
    <property type="match status" value="1"/>
</dbReference>
<keyword evidence="5" id="KW-1185">Reference proteome</keyword>